<dbReference type="Proteomes" id="UP000742098">
    <property type="component" value="Unassembled WGS sequence"/>
</dbReference>
<evidence type="ECO:0000313" key="1">
    <source>
        <dbReference type="EMBL" id="HJF71724.1"/>
    </source>
</evidence>
<dbReference type="Gene3D" id="3.40.30.10">
    <property type="entry name" value="Glutaredoxin"/>
    <property type="match status" value="1"/>
</dbReference>
<accession>A0A921H792</accession>
<evidence type="ECO:0000313" key="2">
    <source>
        <dbReference type="Proteomes" id="UP000742098"/>
    </source>
</evidence>
<evidence type="ECO:0008006" key="3">
    <source>
        <dbReference type="Google" id="ProtNLM"/>
    </source>
</evidence>
<organism evidence="1 2">
    <name type="scientific">Butyricimonas virosa</name>
    <dbReference type="NCBI Taxonomy" id="544645"/>
    <lineage>
        <taxon>Bacteria</taxon>
        <taxon>Pseudomonadati</taxon>
        <taxon>Bacteroidota</taxon>
        <taxon>Bacteroidia</taxon>
        <taxon>Bacteroidales</taxon>
        <taxon>Odoribacteraceae</taxon>
        <taxon>Butyricimonas</taxon>
    </lineage>
</organism>
<dbReference type="EMBL" id="DYVS01000248">
    <property type="protein sequence ID" value="HJF71724.1"/>
    <property type="molecule type" value="Genomic_DNA"/>
</dbReference>
<dbReference type="RefSeq" id="WP_147348352.1">
    <property type="nucleotide sequence ID" value="NZ_CABJDM010000005.1"/>
</dbReference>
<protein>
    <recommendedName>
        <fullName evidence="3">Thioredoxin-like fold domain-containing protein</fullName>
    </recommendedName>
</protein>
<proteinExistence type="predicted"/>
<comment type="caution">
    <text evidence="1">The sequence shown here is derived from an EMBL/GenBank/DDBJ whole genome shotgun (WGS) entry which is preliminary data.</text>
</comment>
<reference evidence="1" key="2">
    <citation type="submission" date="2021-09" db="EMBL/GenBank/DDBJ databases">
        <authorList>
            <person name="Gilroy R."/>
        </authorList>
    </citation>
    <scope>NUCLEOTIDE SEQUENCE</scope>
    <source>
        <strain evidence="1">6966</strain>
    </source>
</reference>
<reference evidence="1" key="1">
    <citation type="journal article" date="2021" name="PeerJ">
        <title>Extensive microbial diversity within the chicken gut microbiome revealed by metagenomics and culture.</title>
        <authorList>
            <person name="Gilroy R."/>
            <person name="Ravi A."/>
            <person name="Getino M."/>
            <person name="Pursley I."/>
            <person name="Horton D.L."/>
            <person name="Alikhan N.F."/>
            <person name="Baker D."/>
            <person name="Gharbi K."/>
            <person name="Hall N."/>
            <person name="Watson M."/>
            <person name="Adriaenssens E.M."/>
            <person name="Foster-Nyarko E."/>
            <person name="Jarju S."/>
            <person name="Secka A."/>
            <person name="Antonio M."/>
            <person name="Oren A."/>
            <person name="Chaudhuri R.R."/>
            <person name="La Ragione R."/>
            <person name="Hildebrand F."/>
            <person name="Pallen M.J."/>
        </authorList>
    </citation>
    <scope>NUCLEOTIDE SEQUENCE</scope>
    <source>
        <strain evidence="1">6966</strain>
    </source>
</reference>
<name>A0A921H792_9BACT</name>
<sequence length="70" mass="8300">MWRKAIMENSITEWKHITNFDGKYTEMIQSYCLQTIPFTYILDEDNMIVDKGLSGDILREKIGELLKKNK</sequence>
<gene>
    <name evidence="1" type="ORF">K8V05_13305</name>
</gene>
<dbReference type="AlphaFoldDB" id="A0A921H792"/>